<evidence type="ECO:0000256" key="5">
    <source>
        <dbReference type="ARBA" id="ARBA00022833"/>
    </source>
</evidence>
<keyword evidence="2" id="KW-0812">Transmembrane</keyword>
<dbReference type="Gene3D" id="3.30.40.10">
    <property type="entry name" value="Zinc/RING finger domain, C3HC4 (zinc finger)"/>
    <property type="match status" value="1"/>
</dbReference>
<evidence type="ECO:0000256" key="6">
    <source>
        <dbReference type="ARBA" id="ARBA00022989"/>
    </source>
</evidence>
<evidence type="ECO:0000256" key="8">
    <source>
        <dbReference type="ARBA" id="ARBA00040151"/>
    </source>
</evidence>
<keyword evidence="4" id="KW-0863">Zinc-finger</keyword>
<dbReference type="GO" id="GO:0016020">
    <property type="term" value="C:membrane"/>
    <property type="evidence" value="ECO:0007669"/>
    <property type="project" value="UniProtKB-SubCell"/>
</dbReference>
<evidence type="ECO:0000313" key="14">
    <source>
        <dbReference type="EMBL" id="KAI1711602.1"/>
    </source>
</evidence>
<dbReference type="InterPro" id="IPR011016">
    <property type="entry name" value="Znf_RING-CH"/>
</dbReference>
<dbReference type="SMART" id="SM00744">
    <property type="entry name" value="RINGv"/>
    <property type="match status" value="1"/>
</dbReference>
<proteinExistence type="predicted"/>
<reference evidence="14" key="1">
    <citation type="submission" date="2022-01" db="EMBL/GenBank/DDBJ databases">
        <title>Genome Sequence Resource for Two Populations of Ditylenchus destructor, the Migratory Endoparasitic Phytonematode.</title>
        <authorList>
            <person name="Zhang H."/>
            <person name="Lin R."/>
            <person name="Xie B."/>
        </authorList>
    </citation>
    <scope>NUCLEOTIDE SEQUENCE</scope>
    <source>
        <strain evidence="14">BazhouSP</strain>
    </source>
</reference>
<dbReference type="PANTHER" id="PTHR46283">
    <property type="entry name" value="E3 UBIQUITIN-PROTEIN LIGASE MARCH5"/>
    <property type="match status" value="1"/>
</dbReference>
<keyword evidence="7" id="KW-0472">Membrane</keyword>
<evidence type="ECO:0000256" key="9">
    <source>
        <dbReference type="ARBA" id="ARBA00043044"/>
    </source>
</evidence>
<evidence type="ECO:0000256" key="1">
    <source>
        <dbReference type="ARBA" id="ARBA00004141"/>
    </source>
</evidence>
<feature type="domain" description="RING-CH-type" evidence="13">
    <location>
        <begin position="25"/>
        <end position="90"/>
    </location>
</feature>
<dbReference type="GO" id="GO:0008270">
    <property type="term" value="F:zinc ion binding"/>
    <property type="evidence" value="ECO:0007669"/>
    <property type="project" value="UniProtKB-KW"/>
</dbReference>
<comment type="subcellular location">
    <subcellularLocation>
        <location evidence="1">Membrane</location>
        <topology evidence="1">Multi-pass membrane protein</topology>
    </subcellularLocation>
</comment>
<evidence type="ECO:0000256" key="3">
    <source>
        <dbReference type="ARBA" id="ARBA00022723"/>
    </source>
</evidence>
<organism evidence="14 15">
    <name type="scientific">Ditylenchus destructor</name>
    <dbReference type="NCBI Taxonomy" id="166010"/>
    <lineage>
        <taxon>Eukaryota</taxon>
        <taxon>Metazoa</taxon>
        <taxon>Ecdysozoa</taxon>
        <taxon>Nematoda</taxon>
        <taxon>Chromadorea</taxon>
        <taxon>Rhabditida</taxon>
        <taxon>Tylenchina</taxon>
        <taxon>Tylenchomorpha</taxon>
        <taxon>Sphaerularioidea</taxon>
        <taxon>Anguinidae</taxon>
        <taxon>Anguininae</taxon>
        <taxon>Ditylenchus</taxon>
    </lineage>
</organism>
<comment type="caution">
    <text evidence="14">The sequence shown here is derived from an EMBL/GenBank/DDBJ whole genome shotgun (WGS) entry which is preliminary data.</text>
</comment>
<protein>
    <recommendedName>
        <fullName evidence="8">E3 ubiquitin-protein ligase MARCHF5</fullName>
    </recommendedName>
    <alternativeName>
        <fullName evidence="10">Membrane-associated RING finger protein 5</fullName>
    </alternativeName>
    <alternativeName>
        <fullName evidence="9">Membrane-associated RING-CH protein V</fullName>
    </alternativeName>
    <alternativeName>
        <fullName evidence="11">RING-type E3 ubiquitin transferase MARCHF5</fullName>
    </alternativeName>
</protein>
<dbReference type="EMBL" id="JAKKPZ010000021">
    <property type="protein sequence ID" value="KAI1711602.1"/>
    <property type="molecule type" value="Genomic_DNA"/>
</dbReference>
<feature type="compositionally biased region" description="Basic and acidic residues" evidence="12">
    <location>
        <begin position="12"/>
        <end position="23"/>
    </location>
</feature>
<dbReference type="Pfam" id="PF12906">
    <property type="entry name" value="RINGv"/>
    <property type="match status" value="1"/>
</dbReference>
<dbReference type="SUPFAM" id="SSF57850">
    <property type="entry name" value="RING/U-box"/>
    <property type="match status" value="1"/>
</dbReference>
<dbReference type="AlphaFoldDB" id="A0AAD4N3E4"/>
<keyword evidence="5" id="KW-0862">Zinc</keyword>
<keyword evidence="6" id="KW-1133">Transmembrane helix</keyword>
<gene>
    <name evidence="14" type="ORF">DdX_10064</name>
</gene>
<evidence type="ECO:0000256" key="10">
    <source>
        <dbReference type="ARBA" id="ARBA00043185"/>
    </source>
</evidence>
<dbReference type="InterPro" id="IPR013083">
    <property type="entry name" value="Znf_RING/FYVE/PHD"/>
</dbReference>
<evidence type="ECO:0000256" key="12">
    <source>
        <dbReference type="SAM" id="MobiDB-lite"/>
    </source>
</evidence>
<keyword evidence="3" id="KW-0479">Metal-binding</keyword>
<dbReference type="PROSITE" id="PS51292">
    <property type="entry name" value="ZF_RING_CH"/>
    <property type="match status" value="1"/>
</dbReference>
<sequence>MLDPSNSMSEEDLLKQVSKTDADSNPEEAEKFCKICYGADADADGSWVTPCKCSGTIKWVHKKCLLRWVDSAPLLQKSQCNACRYEYRRCWFIKPPSRWTLPKIHLNFWEVAEIFLDIYSTAKLVRYTSEMFQGKKSFFRSLLYFVFWKSFTFNNRRIIYYQNLGANLISSVLEPSIEDAV</sequence>
<feature type="region of interest" description="Disordered" evidence="12">
    <location>
        <begin position="1"/>
        <end position="23"/>
    </location>
</feature>
<accession>A0AAD4N3E4</accession>
<evidence type="ECO:0000259" key="13">
    <source>
        <dbReference type="PROSITE" id="PS51292"/>
    </source>
</evidence>
<dbReference type="Proteomes" id="UP001201812">
    <property type="component" value="Unassembled WGS sequence"/>
</dbReference>
<evidence type="ECO:0000256" key="11">
    <source>
        <dbReference type="ARBA" id="ARBA00043231"/>
    </source>
</evidence>
<name>A0AAD4N3E4_9BILA</name>
<evidence type="ECO:0000256" key="2">
    <source>
        <dbReference type="ARBA" id="ARBA00022692"/>
    </source>
</evidence>
<evidence type="ECO:0000313" key="15">
    <source>
        <dbReference type="Proteomes" id="UP001201812"/>
    </source>
</evidence>
<evidence type="ECO:0000256" key="7">
    <source>
        <dbReference type="ARBA" id="ARBA00023136"/>
    </source>
</evidence>
<evidence type="ECO:0000256" key="4">
    <source>
        <dbReference type="ARBA" id="ARBA00022771"/>
    </source>
</evidence>
<keyword evidence="15" id="KW-1185">Reference proteome</keyword>